<comment type="caution">
    <text evidence="2">The sequence shown here is derived from an EMBL/GenBank/DDBJ whole genome shotgun (WGS) entry which is preliminary data.</text>
</comment>
<keyword evidence="1" id="KW-0472">Membrane</keyword>
<dbReference type="AlphaFoldDB" id="A0AAD5VZK7"/>
<keyword evidence="1" id="KW-0812">Transmembrane</keyword>
<reference evidence="2" key="1">
    <citation type="submission" date="2022-07" db="EMBL/GenBank/DDBJ databases">
        <title>Genome Sequence of Leucocoprinus birnbaumii.</title>
        <authorList>
            <person name="Buettner E."/>
        </authorList>
    </citation>
    <scope>NUCLEOTIDE SEQUENCE</scope>
    <source>
        <strain evidence="2">VT141</strain>
    </source>
</reference>
<keyword evidence="3" id="KW-1185">Reference proteome</keyword>
<keyword evidence="1" id="KW-1133">Transmembrane helix</keyword>
<dbReference type="EMBL" id="JANIEX010000303">
    <property type="protein sequence ID" value="KAJ3569168.1"/>
    <property type="molecule type" value="Genomic_DNA"/>
</dbReference>
<evidence type="ECO:0000313" key="2">
    <source>
        <dbReference type="EMBL" id="KAJ3569168.1"/>
    </source>
</evidence>
<evidence type="ECO:0000313" key="3">
    <source>
        <dbReference type="Proteomes" id="UP001213000"/>
    </source>
</evidence>
<protein>
    <submittedName>
        <fullName evidence="2">Uncharacterized protein</fullName>
    </submittedName>
</protein>
<accession>A0AAD5VZK7</accession>
<dbReference type="Proteomes" id="UP001213000">
    <property type="component" value="Unassembled WGS sequence"/>
</dbReference>
<sequence length="212" mass="23476">MATSYFKPGFLAIISLVLGIAAVGAVSPNVIPFNWDTVWSYFSRALFQFSIVNVKQTWTYWLPRGLGILFYALIYPLVLPWVIQVTVQELLVSALTQLRTNPRRHQWDKPVSPSNTLITLQLLNVTEPIVTAVANAILQIPKIAAPTSGLPSSALLDQALKGNMTEFVHNMPKILDMMTHMTGLSEPTDSMLKIVDAIKKVEAVYSQIPQGV</sequence>
<evidence type="ECO:0000256" key="1">
    <source>
        <dbReference type="SAM" id="Phobius"/>
    </source>
</evidence>
<name>A0AAD5VZK7_9AGAR</name>
<proteinExistence type="predicted"/>
<gene>
    <name evidence="2" type="ORF">NP233_g5236</name>
</gene>
<feature type="transmembrane region" description="Helical" evidence="1">
    <location>
        <begin position="66"/>
        <end position="83"/>
    </location>
</feature>
<organism evidence="2 3">
    <name type="scientific">Leucocoprinus birnbaumii</name>
    <dbReference type="NCBI Taxonomy" id="56174"/>
    <lineage>
        <taxon>Eukaryota</taxon>
        <taxon>Fungi</taxon>
        <taxon>Dikarya</taxon>
        <taxon>Basidiomycota</taxon>
        <taxon>Agaricomycotina</taxon>
        <taxon>Agaricomycetes</taxon>
        <taxon>Agaricomycetidae</taxon>
        <taxon>Agaricales</taxon>
        <taxon>Agaricineae</taxon>
        <taxon>Agaricaceae</taxon>
        <taxon>Leucocoprinus</taxon>
    </lineage>
</organism>